<keyword evidence="10" id="KW-1133">Transmembrane helix</keyword>
<keyword evidence="5" id="KW-0808">Transferase</keyword>
<dbReference type="GO" id="GO:0005524">
    <property type="term" value="F:ATP binding"/>
    <property type="evidence" value="ECO:0007669"/>
    <property type="project" value="UniProtKB-KW"/>
</dbReference>
<comment type="catalytic activity">
    <reaction evidence="12">
        <text>L-threonyl-[protein] + ATP = O-phospho-L-threonyl-[protein] + ADP + H(+)</text>
        <dbReference type="Rhea" id="RHEA:46608"/>
        <dbReference type="Rhea" id="RHEA-COMP:11060"/>
        <dbReference type="Rhea" id="RHEA-COMP:11605"/>
        <dbReference type="ChEBI" id="CHEBI:15378"/>
        <dbReference type="ChEBI" id="CHEBI:30013"/>
        <dbReference type="ChEBI" id="CHEBI:30616"/>
        <dbReference type="ChEBI" id="CHEBI:61977"/>
        <dbReference type="ChEBI" id="CHEBI:456216"/>
        <dbReference type="EC" id="2.7.11.1"/>
    </reaction>
</comment>
<comment type="subcellular location">
    <subcellularLocation>
        <location evidence="1">Cell membrane</location>
        <topology evidence="1">Single-pass membrane protein</topology>
    </subcellularLocation>
</comment>
<keyword evidence="15" id="KW-1185">Reference proteome</keyword>
<keyword evidence="4" id="KW-0723">Serine/threonine-protein kinase</keyword>
<evidence type="ECO:0000256" key="4">
    <source>
        <dbReference type="ARBA" id="ARBA00022527"/>
    </source>
</evidence>
<evidence type="ECO:0000256" key="3">
    <source>
        <dbReference type="ARBA" id="ARBA00022475"/>
    </source>
</evidence>
<name>A0A5B6UTV2_9ROSI</name>
<gene>
    <name evidence="14" type="ORF">EPI10_027334</name>
</gene>
<comment type="caution">
    <text evidence="14">The sequence shown here is derived from an EMBL/GenBank/DDBJ whole genome shotgun (WGS) entry which is preliminary data.</text>
</comment>
<evidence type="ECO:0000256" key="5">
    <source>
        <dbReference type="ARBA" id="ARBA00022679"/>
    </source>
</evidence>
<keyword evidence="7" id="KW-0547">Nucleotide-binding</keyword>
<reference evidence="15" key="1">
    <citation type="journal article" date="2019" name="Plant Biotechnol. J.">
        <title>Genome sequencing of the Australian wild diploid species Gossypium australe highlights disease resistance and delayed gland morphogenesis.</title>
        <authorList>
            <person name="Cai Y."/>
            <person name="Cai X."/>
            <person name="Wang Q."/>
            <person name="Wang P."/>
            <person name="Zhang Y."/>
            <person name="Cai C."/>
            <person name="Xu Y."/>
            <person name="Wang K."/>
            <person name="Zhou Z."/>
            <person name="Wang C."/>
            <person name="Geng S."/>
            <person name="Li B."/>
            <person name="Dong Q."/>
            <person name="Hou Y."/>
            <person name="Wang H."/>
            <person name="Ai P."/>
            <person name="Liu Z."/>
            <person name="Yi F."/>
            <person name="Sun M."/>
            <person name="An G."/>
            <person name="Cheng J."/>
            <person name="Zhang Y."/>
            <person name="Shi Q."/>
            <person name="Xie Y."/>
            <person name="Shi X."/>
            <person name="Chang Y."/>
            <person name="Huang F."/>
            <person name="Chen Y."/>
            <person name="Hong S."/>
            <person name="Mi L."/>
            <person name="Sun Q."/>
            <person name="Zhang L."/>
            <person name="Zhou B."/>
            <person name="Peng R."/>
            <person name="Zhang X."/>
            <person name="Liu F."/>
        </authorList>
    </citation>
    <scope>NUCLEOTIDE SEQUENCE [LARGE SCALE GENOMIC DNA]</scope>
    <source>
        <strain evidence="15">cv. PA1801</strain>
    </source>
</reference>
<dbReference type="EC" id="2.7.11.1" evidence="2"/>
<comment type="catalytic activity">
    <reaction evidence="13">
        <text>L-seryl-[protein] + ATP = O-phospho-L-seryl-[protein] + ADP + H(+)</text>
        <dbReference type="Rhea" id="RHEA:17989"/>
        <dbReference type="Rhea" id="RHEA-COMP:9863"/>
        <dbReference type="Rhea" id="RHEA-COMP:11604"/>
        <dbReference type="ChEBI" id="CHEBI:15378"/>
        <dbReference type="ChEBI" id="CHEBI:29999"/>
        <dbReference type="ChEBI" id="CHEBI:30616"/>
        <dbReference type="ChEBI" id="CHEBI:83421"/>
        <dbReference type="ChEBI" id="CHEBI:456216"/>
        <dbReference type="EC" id="2.7.11.1"/>
    </reaction>
</comment>
<evidence type="ECO:0000256" key="8">
    <source>
        <dbReference type="ARBA" id="ARBA00022777"/>
    </source>
</evidence>
<dbReference type="InterPro" id="IPR047117">
    <property type="entry name" value="PERK1-13-like"/>
</dbReference>
<dbReference type="AlphaFoldDB" id="A0A5B6UTV2"/>
<keyword evidence="14" id="KW-0675">Receptor</keyword>
<dbReference type="OrthoDB" id="1924358at2759"/>
<dbReference type="PANTHER" id="PTHR47982:SF45">
    <property type="entry name" value="NON-SPECIFIC SERINE_THREONINE PROTEIN KINASE"/>
    <property type="match status" value="1"/>
</dbReference>
<evidence type="ECO:0000256" key="2">
    <source>
        <dbReference type="ARBA" id="ARBA00012513"/>
    </source>
</evidence>
<protein>
    <recommendedName>
        <fullName evidence="2">non-specific serine/threonine protein kinase</fullName>
        <ecNumber evidence="2">2.7.11.1</ecNumber>
    </recommendedName>
</protein>
<sequence>MIKECVHYLSSWRLLFYSFSKSNLMYLDMHAGNRHENMENLERHLRMECERNNRNFTHKIICMLQARPLLSHALDSEDFGCLADPKLGGNYVESEMFRMIEAATACVRHSAAKRPRMGQIVRAFESLATSDLSNGMKVGESEHSNLKKSDGFGGWLLAVKITVQIILAKVALAGVVEEEYDRVLTRDEAEQLQSCMDANLNWYGCWSFGFQLRVSGILQHQDVELGSWIPVVSCGILYPIANRKEKKERKRRGDKHVKL</sequence>
<dbReference type="GO" id="GO:0004674">
    <property type="term" value="F:protein serine/threonine kinase activity"/>
    <property type="evidence" value="ECO:0007669"/>
    <property type="project" value="UniProtKB-KW"/>
</dbReference>
<evidence type="ECO:0000256" key="11">
    <source>
        <dbReference type="ARBA" id="ARBA00023136"/>
    </source>
</evidence>
<keyword evidence="3" id="KW-1003">Cell membrane</keyword>
<organism evidence="14 15">
    <name type="scientific">Gossypium australe</name>
    <dbReference type="NCBI Taxonomy" id="47621"/>
    <lineage>
        <taxon>Eukaryota</taxon>
        <taxon>Viridiplantae</taxon>
        <taxon>Streptophyta</taxon>
        <taxon>Embryophyta</taxon>
        <taxon>Tracheophyta</taxon>
        <taxon>Spermatophyta</taxon>
        <taxon>Magnoliopsida</taxon>
        <taxon>eudicotyledons</taxon>
        <taxon>Gunneridae</taxon>
        <taxon>Pentapetalae</taxon>
        <taxon>rosids</taxon>
        <taxon>malvids</taxon>
        <taxon>Malvales</taxon>
        <taxon>Malvaceae</taxon>
        <taxon>Malvoideae</taxon>
        <taxon>Gossypium</taxon>
    </lineage>
</organism>
<evidence type="ECO:0000313" key="14">
    <source>
        <dbReference type="EMBL" id="KAA3460698.1"/>
    </source>
</evidence>
<dbReference type="GO" id="GO:0005886">
    <property type="term" value="C:plasma membrane"/>
    <property type="evidence" value="ECO:0007669"/>
    <property type="project" value="UniProtKB-SubCell"/>
</dbReference>
<dbReference type="Gene3D" id="1.10.510.10">
    <property type="entry name" value="Transferase(Phosphotransferase) domain 1"/>
    <property type="match status" value="1"/>
</dbReference>
<keyword evidence="8 14" id="KW-0418">Kinase</keyword>
<keyword evidence="9" id="KW-0067">ATP-binding</keyword>
<evidence type="ECO:0000256" key="12">
    <source>
        <dbReference type="ARBA" id="ARBA00047899"/>
    </source>
</evidence>
<evidence type="ECO:0000256" key="10">
    <source>
        <dbReference type="ARBA" id="ARBA00022989"/>
    </source>
</evidence>
<evidence type="ECO:0000313" key="15">
    <source>
        <dbReference type="Proteomes" id="UP000325315"/>
    </source>
</evidence>
<evidence type="ECO:0000256" key="7">
    <source>
        <dbReference type="ARBA" id="ARBA00022741"/>
    </source>
</evidence>
<accession>A0A5B6UTV2</accession>
<evidence type="ECO:0000256" key="13">
    <source>
        <dbReference type="ARBA" id="ARBA00048679"/>
    </source>
</evidence>
<proteinExistence type="predicted"/>
<evidence type="ECO:0000256" key="6">
    <source>
        <dbReference type="ARBA" id="ARBA00022692"/>
    </source>
</evidence>
<dbReference type="PANTHER" id="PTHR47982">
    <property type="entry name" value="PROLINE-RICH RECEPTOR-LIKE PROTEIN KINASE PERK4"/>
    <property type="match status" value="1"/>
</dbReference>
<evidence type="ECO:0000256" key="1">
    <source>
        <dbReference type="ARBA" id="ARBA00004162"/>
    </source>
</evidence>
<evidence type="ECO:0000256" key="9">
    <source>
        <dbReference type="ARBA" id="ARBA00022840"/>
    </source>
</evidence>
<keyword evidence="6" id="KW-0812">Transmembrane</keyword>
<keyword evidence="11" id="KW-0472">Membrane</keyword>
<dbReference type="Proteomes" id="UP000325315">
    <property type="component" value="Unassembled WGS sequence"/>
</dbReference>
<dbReference type="EMBL" id="SMMG02000009">
    <property type="protein sequence ID" value="KAA3460698.1"/>
    <property type="molecule type" value="Genomic_DNA"/>
</dbReference>